<reference evidence="1" key="1">
    <citation type="submission" date="2019-11" db="EMBL/GenBank/DDBJ databases">
        <title>Nori genome reveals adaptations in red seaweeds to the harsh intertidal environment.</title>
        <authorList>
            <person name="Wang D."/>
            <person name="Mao Y."/>
        </authorList>
    </citation>
    <scope>NUCLEOTIDE SEQUENCE</scope>
    <source>
        <tissue evidence="1">Gametophyte</tissue>
    </source>
</reference>
<dbReference type="Proteomes" id="UP000798662">
    <property type="component" value="Chromosome 2"/>
</dbReference>
<name>A0ACC3C4N9_PYRYE</name>
<accession>A0ACC3C4N9</accession>
<gene>
    <name evidence="1" type="ORF">I4F81_007593</name>
</gene>
<comment type="caution">
    <text evidence="1">The sequence shown here is derived from an EMBL/GenBank/DDBJ whole genome shotgun (WGS) entry which is preliminary data.</text>
</comment>
<organism evidence="1 2">
    <name type="scientific">Pyropia yezoensis</name>
    <name type="common">Susabi-nori</name>
    <name type="synonym">Porphyra yezoensis</name>
    <dbReference type="NCBI Taxonomy" id="2788"/>
    <lineage>
        <taxon>Eukaryota</taxon>
        <taxon>Rhodophyta</taxon>
        <taxon>Bangiophyceae</taxon>
        <taxon>Bangiales</taxon>
        <taxon>Bangiaceae</taxon>
        <taxon>Pyropia</taxon>
    </lineage>
</organism>
<keyword evidence="2" id="KW-1185">Reference proteome</keyword>
<evidence type="ECO:0000313" key="2">
    <source>
        <dbReference type="Proteomes" id="UP000798662"/>
    </source>
</evidence>
<protein>
    <submittedName>
        <fullName evidence="1">Uncharacterized protein</fullName>
    </submittedName>
</protein>
<sequence length="233" mass="25082">MDVGTSPREGAENPDYGQMLDAVISGERFLSTVRGGSSALVSKLRVPRTVRRATKSGPRLRGAEARARGPVATPVSATALGTTPARVHITVIIPASVLGIATERFQAATRKEVEGLMNRGAFQTVKEEDLPAGANIIGGRIIHTMKNVGTKDEGVKARFVAQGYRDKAKDIVAEATLRRFDAKPREYDKMEFVGVSVDTDPDNLHSFTLGQPIYVDRLSSLPVDATFKVFSSA</sequence>
<proteinExistence type="predicted"/>
<evidence type="ECO:0000313" key="1">
    <source>
        <dbReference type="EMBL" id="KAK1865058.1"/>
    </source>
</evidence>
<dbReference type="EMBL" id="CM020619">
    <property type="protein sequence ID" value="KAK1865058.1"/>
    <property type="molecule type" value="Genomic_DNA"/>
</dbReference>